<evidence type="ECO:0000256" key="1">
    <source>
        <dbReference type="SAM" id="MobiDB-lite"/>
    </source>
</evidence>
<dbReference type="AlphaFoldDB" id="E2A9T9"/>
<dbReference type="OMA" id="IMTHISE"/>
<dbReference type="InParanoid" id="E2A9T9"/>
<protein>
    <recommendedName>
        <fullName evidence="4">H15 domain-containing protein</fullName>
    </recommendedName>
</protein>
<gene>
    <name evidence="2" type="ORF">EAG_06670</name>
</gene>
<feature type="compositionally biased region" description="Basic residues" evidence="1">
    <location>
        <begin position="109"/>
        <end position="123"/>
    </location>
</feature>
<evidence type="ECO:0000313" key="3">
    <source>
        <dbReference type="Proteomes" id="UP000000311"/>
    </source>
</evidence>
<evidence type="ECO:0008006" key="4">
    <source>
        <dbReference type="Google" id="ProtNLM"/>
    </source>
</evidence>
<evidence type="ECO:0000313" key="2">
    <source>
        <dbReference type="EMBL" id="EFN69804.1"/>
    </source>
</evidence>
<feature type="region of interest" description="Disordered" evidence="1">
    <location>
        <begin position="69"/>
        <end position="159"/>
    </location>
</feature>
<organism evidence="3">
    <name type="scientific">Camponotus floridanus</name>
    <name type="common">Florida carpenter ant</name>
    <dbReference type="NCBI Taxonomy" id="104421"/>
    <lineage>
        <taxon>Eukaryota</taxon>
        <taxon>Metazoa</taxon>
        <taxon>Ecdysozoa</taxon>
        <taxon>Arthropoda</taxon>
        <taxon>Hexapoda</taxon>
        <taxon>Insecta</taxon>
        <taxon>Pterygota</taxon>
        <taxon>Neoptera</taxon>
        <taxon>Endopterygota</taxon>
        <taxon>Hymenoptera</taxon>
        <taxon>Apocrita</taxon>
        <taxon>Aculeata</taxon>
        <taxon>Formicoidea</taxon>
        <taxon>Formicidae</taxon>
        <taxon>Formicinae</taxon>
        <taxon>Camponotus</taxon>
    </lineage>
</organism>
<reference evidence="2 3" key="1">
    <citation type="journal article" date="2010" name="Science">
        <title>Genomic comparison of the ants Camponotus floridanus and Harpegnathos saltator.</title>
        <authorList>
            <person name="Bonasio R."/>
            <person name="Zhang G."/>
            <person name="Ye C."/>
            <person name="Mutti N.S."/>
            <person name="Fang X."/>
            <person name="Qin N."/>
            <person name="Donahue G."/>
            <person name="Yang P."/>
            <person name="Li Q."/>
            <person name="Li C."/>
            <person name="Zhang P."/>
            <person name="Huang Z."/>
            <person name="Berger S.L."/>
            <person name="Reinberg D."/>
            <person name="Wang J."/>
            <person name="Liebig J."/>
        </authorList>
    </citation>
    <scope>NUCLEOTIDE SEQUENCE [LARGE SCALE GENOMIC DNA]</scope>
    <source>
        <strain evidence="3">C129</strain>
    </source>
</reference>
<feature type="compositionally biased region" description="Polar residues" evidence="1">
    <location>
        <begin position="72"/>
        <end position="83"/>
    </location>
</feature>
<feature type="compositionally biased region" description="Basic residues" evidence="1">
    <location>
        <begin position="88"/>
        <end position="101"/>
    </location>
</feature>
<dbReference type="Proteomes" id="UP000000311">
    <property type="component" value="Unassembled WGS sequence"/>
</dbReference>
<name>E2A9T9_CAMFO</name>
<proteinExistence type="predicted"/>
<keyword evidence="3" id="KW-1185">Reference proteome</keyword>
<dbReference type="EMBL" id="GL437928">
    <property type="protein sequence ID" value="EFN69804.1"/>
    <property type="molecule type" value="Genomic_DNA"/>
</dbReference>
<sequence>MVRRSILVYDLLRTEQPPDGLSEKEIMTHISEKYNIVAGKTLQRDIALALRRGLDFGILAKKRNKFRFDPSFHQTTNSRRNTVSSNTRTKKKKKSSKKKTSSRSTATKERRRRRRRSSTRRDRKQSDPVPRPKFPRPTSWSPKRRFLADEPIPKVIKHF</sequence>
<accession>E2A9T9</accession>